<feature type="compositionally biased region" description="Low complexity" evidence="1">
    <location>
        <begin position="66"/>
        <end position="83"/>
    </location>
</feature>
<evidence type="ECO:0000313" key="2">
    <source>
        <dbReference type="EMBL" id="SDR29398.1"/>
    </source>
</evidence>
<accession>A0A1H1HW78</accession>
<feature type="region of interest" description="Disordered" evidence="1">
    <location>
        <begin position="53"/>
        <end position="83"/>
    </location>
</feature>
<dbReference type="KEGG" id="acry:AC20117_22845"/>
<dbReference type="OrthoDB" id="4948040at2"/>
<evidence type="ECO:0000256" key="1">
    <source>
        <dbReference type="SAM" id="MobiDB-lite"/>
    </source>
</evidence>
<evidence type="ECO:0000313" key="3">
    <source>
        <dbReference type="Proteomes" id="UP000181917"/>
    </source>
</evidence>
<feature type="compositionally biased region" description="Basic and acidic residues" evidence="1">
    <location>
        <begin position="54"/>
        <end position="63"/>
    </location>
</feature>
<dbReference type="Proteomes" id="UP000181917">
    <property type="component" value="Unassembled WGS sequence"/>
</dbReference>
<dbReference type="EMBL" id="FNKH01000003">
    <property type="protein sequence ID" value="SDR29398.1"/>
    <property type="molecule type" value="Genomic_DNA"/>
</dbReference>
<sequence length="83" mass="9161">MALIPPHAVHQQYGIPVRQLAGWRSQGIGPEYFTLGPRSIRYYPADIDDWLNDQTHHHQDGHADPGTPAGTSRGSTTTSGWNV</sequence>
<gene>
    <name evidence="2" type="ORF">SAMN04489742_4697</name>
</gene>
<keyword evidence="3" id="KW-1185">Reference proteome</keyword>
<protein>
    <recommendedName>
        <fullName evidence="4">Helix-turn-helix domain-containing protein</fullName>
    </recommendedName>
</protein>
<organism evidence="2 3">
    <name type="scientific">Crystallibacter crystallopoietes</name>
    <dbReference type="NCBI Taxonomy" id="37928"/>
    <lineage>
        <taxon>Bacteria</taxon>
        <taxon>Bacillati</taxon>
        <taxon>Actinomycetota</taxon>
        <taxon>Actinomycetes</taxon>
        <taxon>Micrococcales</taxon>
        <taxon>Micrococcaceae</taxon>
        <taxon>Crystallibacter</taxon>
    </lineage>
</organism>
<name>A0A1H1HW78_9MICC</name>
<evidence type="ECO:0008006" key="4">
    <source>
        <dbReference type="Google" id="ProtNLM"/>
    </source>
</evidence>
<dbReference type="AlphaFoldDB" id="A0A1H1HW78"/>
<reference evidence="2 3" key="1">
    <citation type="submission" date="2016-10" db="EMBL/GenBank/DDBJ databases">
        <authorList>
            <person name="de Groot N.N."/>
        </authorList>
    </citation>
    <scope>NUCLEOTIDE SEQUENCE [LARGE SCALE GENOMIC DNA]</scope>
    <source>
        <strain evidence="2 3">DSM 20117</strain>
    </source>
</reference>
<proteinExistence type="predicted"/>
<dbReference type="RefSeq" id="WP_074703496.1">
    <property type="nucleotide sequence ID" value="NZ_CP018865.1"/>
</dbReference>